<gene>
    <name evidence="1" type="ORF">HF200_09025</name>
</gene>
<dbReference type="Proteomes" id="UP000744032">
    <property type="component" value="Unassembled WGS sequence"/>
</dbReference>
<protein>
    <submittedName>
        <fullName evidence="1">Uncharacterized protein</fullName>
    </submittedName>
</protein>
<evidence type="ECO:0000313" key="1">
    <source>
        <dbReference type="EMBL" id="NKQ24588.1"/>
    </source>
</evidence>
<dbReference type="RefSeq" id="WP_168373082.1">
    <property type="nucleotide sequence ID" value="NZ_JAAXMD010000058.1"/>
</dbReference>
<sequence>MTVLDDRIAMADSGDELTLDVMFEWLEKMPVLPKDGEYHAEVAFGFGHDIDLTGTPVGLVLRTGELPRDRD</sequence>
<reference evidence="1 2" key="1">
    <citation type="submission" date="2020-04" db="EMBL/GenBank/DDBJ databases">
        <title>Genome sequence of Streptomyces galbus strain I339.</title>
        <authorList>
            <person name="Silva E.A.N."/>
            <person name="Merces M."/>
            <person name="Castelo Branco A.P.O.T."/>
            <person name="Vasconcelos P.C."/>
            <person name="Costa N.P."/>
            <person name="Marinho G.C.S."/>
            <person name="Oliveira C.J.B."/>
            <person name="Araujo D."/>
            <person name="Rodrigues Junior V.S."/>
            <person name="Almeida R."/>
            <person name="Silva Filho U.R."/>
            <person name="Andrade A.S.A."/>
            <person name="Cibulski S.P."/>
        </authorList>
    </citation>
    <scope>NUCLEOTIDE SEQUENCE [LARGE SCALE GENOMIC DNA]</scope>
    <source>
        <strain evidence="1 2">I339</strain>
    </source>
</reference>
<comment type="caution">
    <text evidence="1">The sequence shown here is derived from an EMBL/GenBank/DDBJ whole genome shotgun (WGS) entry which is preliminary data.</text>
</comment>
<evidence type="ECO:0000313" key="2">
    <source>
        <dbReference type="Proteomes" id="UP000744032"/>
    </source>
</evidence>
<name>A0ABX1IFZ3_STRGB</name>
<proteinExistence type="predicted"/>
<keyword evidence="2" id="KW-1185">Reference proteome</keyword>
<accession>A0ABX1IFZ3</accession>
<organism evidence="1 2">
    <name type="scientific">Streptomyces galbus</name>
    <dbReference type="NCBI Taxonomy" id="33898"/>
    <lineage>
        <taxon>Bacteria</taxon>
        <taxon>Bacillati</taxon>
        <taxon>Actinomycetota</taxon>
        <taxon>Actinomycetes</taxon>
        <taxon>Kitasatosporales</taxon>
        <taxon>Streptomycetaceae</taxon>
        <taxon>Streptomyces</taxon>
    </lineage>
</organism>
<dbReference type="EMBL" id="JAAXMD010000058">
    <property type="protein sequence ID" value="NKQ24588.1"/>
    <property type="molecule type" value="Genomic_DNA"/>
</dbReference>